<keyword evidence="2" id="KW-0472">Membrane</keyword>
<dbReference type="GO" id="GO:0006465">
    <property type="term" value="P:signal peptide processing"/>
    <property type="evidence" value="ECO:0007669"/>
    <property type="project" value="TreeGrafter"/>
</dbReference>
<comment type="similarity">
    <text evidence="1">Belongs to the peptidase A24 family.</text>
</comment>
<organism evidence="4 5">
    <name type="scientific">Renibacterium salmoninarum (strain ATCC 33209 / DSM 20767 / JCM 11484 / NBRC 15589 / NCIMB 2235)</name>
    <dbReference type="NCBI Taxonomy" id="288705"/>
    <lineage>
        <taxon>Bacteria</taxon>
        <taxon>Bacillati</taxon>
        <taxon>Actinomycetota</taxon>
        <taxon>Actinomycetes</taxon>
        <taxon>Micrococcales</taxon>
        <taxon>Micrococcaceae</taxon>
        <taxon>Renibacterium</taxon>
    </lineage>
</organism>
<evidence type="ECO:0000259" key="3">
    <source>
        <dbReference type="Pfam" id="PF01478"/>
    </source>
</evidence>
<dbReference type="PANTHER" id="PTHR30487:SF0">
    <property type="entry name" value="PREPILIN LEADER PEPTIDASE_N-METHYLTRANSFERASE-RELATED"/>
    <property type="match status" value="1"/>
</dbReference>
<dbReference type="PANTHER" id="PTHR30487">
    <property type="entry name" value="TYPE 4 PREPILIN-LIKE PROTEINS LEADER PEPTIDE-PROCESSING ENZYME"/>
    <property type="match status" value="1"/>
</dbReference>
<proteinExistence type="inferred from homology"/>
<feature type="transmembrane region" description="Helical" evidence="2">
    <location>
        <begin position="6"/>
        <end position="23"/>
    </location>
</feature>
<dbReference type="InterPro" id="IPR000045">
    <property type="entry name" value="Prepilin_IV_endopep_pep"/>
</dbReference>
<keyword evidence="5" id="KW-1185">Reference proteome</keyword>
<evidence type="ECO:0000256" key="2">
    <source>
        <dbReference type="SAM" id="Phobius"/>
    </source>
</evidence>
<protein>
    <submittedName>
        <fullName evidence="4">Type 4 prepilin-like proteins leader peptide processing enzyme</fullName>
    </submittedName>
</protein>
<dbReference type="AlphaFoldDB" id="A9WU93"/>
<feature type="transmembrane region" description="Helical" evidence="2">
    <location>
        <begin position="107"/>
        <end position="125"/>
    </location>
</feature>
<accession>A9WU93</accession>
<dbReference type="Proteomes" id="UP000002007">
    <property type="component" value="Chromosome"/>
</dbReference>
<feature type="domain" description="Prepilin type IV endopeptidase peptidase" evidence="3">
    <location>
        <begin position="2"/>
        <end position="95"/>
    </location>
</feature>
<dbReference type="InterPro" id="IPR050882">
    <property type="entry name" value="Prepilin_peptidase/N-MTase"/>
</dbReference>
<dbReference type="STRING" id="288705.RSal33209_3043"/>
<dbReference type="EMBL" id="CP000910">
    <property type="protein sequence ID" value="ABY24764.1"/>
    <property type="molecule type" value="Genomic_DNA"/>
</dbReference>
<dbReference type="GO" id="GO:0004190">
    <property type="term" value="F:aspartic-type endopeptidase activity"/>
    <property type="evidence" value="ECO:0007669"/>
    <property type="project" value="InterPro"/>
</dbReference>
<reference evidence="5" key="1">
    <citation type="journal article" date="2008" name="J. Bacteriol.">
        <title>Genome sequence of the fish pathogen Renibacterium salmoninarum suggests reductive evolution away from an environmental Arthrobacter ancestor.</title>
        <authorList>
            <person name="Wiens G.D."/>
            <person name="Rockey D.D."/>
            <person name="Wu Z."/>
            <person name="Chang J."/>
            <person name="Levy R."/>
            <person name="Crane S."/>
            <person name="Chen D.S."/>
            <person name="Capri G.R."/>
            <person name="Burnett J.R."/>
            <person name="Sudheesh P.S."/>
            <person name="Schipma M.J."/>
            <person name="Burd H."/>
            <person name="Bhattacharyya A."/>
            <person name="Rhodes L.D."/>
            <person name="Kaul R."/>
            <person name="Strom M.S."/>
        </authorList>
    </citation>
    <scope>NUCLEOTIDE SEQUENCE [LARGE SCALE GENOMIC DNA]</scope>
    <source>
        <strain evidence="5">ATCC 33209 / DSM 20767 / JCM 11484 / NBRC 15589 / NCIMB 2235</strain>
    </source>
</reference>
<dbReference type="GO" id="GO:0005886">
    <property type="term" value="C:plasma membrane"/>
    <property type="evidence" value="ECO:0007669"/>
    <property type="project" value="TreeGrafter"/>
</dbReference>
<dbReference type="eggNOG" id="COG1989">
    <property type="taxonomic scope" value="Bacteria"/>
</dbReference>
<sequence>MLPNRIVYPSILLAMLLLAMASWTAADLGSLLRRIFAALALGGGHLVLRLIYPVVMGLGDVKLAVVLGAYLGYLSWGHLFYGTVLTFLLGGLTGIVLILSRKGSAKSAIPFGPFMFAGTILALLIPA</sequence>
<dbReference type="Gene3D" id="1.20.120.1220">
    <property type="match status" value="1"/>
</dbReference>
<dbReference type="Pfam" id="PF01478">
    <property type="entry name" value="Peptidase_A24"/>
    <property type="match status" value="1"/>
</dbReference>
<gene>
    <name evidence="4" type="ordered locus">RSal33209_3043</name>
</gene>
<name>A9WU93_RENSM</name>
<keyword evidence="2" id="KW-1133">Transmembrane helix</keyword>
<feature type="transmembrane region" description="Helical" evidence="2">
    <location>
        <begin position="79"/>
        <end position="100"/>
    </location>
</feature>
<keyword evidence="2" id="KW-0812">Transmembrane</keyword>
<evidence type="ECO:0000256" key="1">
    <source>
        <dbReference type="ARBA" id="ARBA00005801"/>
    </source>
</evidence>
<feature type="transmembrane region" description="Helical" evidence="2">
    <location>
        <begin position="35"/>
        <end position="59"/>
    </location>
</feature>
<dbReference type="KEGG" id="rsa:RSal33209_3043"/>
<dbReference type="RefSeq" id="WP_012246409.1">
    <property type="nucleotide sequence ID" value="NC_010168.1"/>
</dbReference>
<dbReference type="HOGENOM" id="CLU_057101_2_2_11"/>
<evidence type="ECO:0000313" key="4">
    <source>
        <dbReference type="EMBL" id="ABY24764.1"/>
    </source>
</evidence>
<evidence type="ECO:0000313" key="5">
    <source>
        <dbReference type="Proteomes" id="UP000002007"/>
    </source>
</evidence>